<feature type="compositionally biased region" description="Polar residues" evidence="1">
    <location>
        <begin position="146"/>
        <end position="172"/>
    </location>
</feature>
<evidence type="ECO:0000256" key="1">
    <source>
        <dbReference type="SAM" id="MobiDB-lite"/>
    </source>
</evidence>
<dbReference type="RefSeq" id="WP_185675633.1">
    <property type="nucleotide sequence ID" value="NZ_JACHVB010000032.1"/>
</dbReference>
<dbReference type="AlphaFoldDB" id="A0A842HDR9"/>
<feature type="compositionally biased region" description="Low complexity" evidence="1">
    <location>
        <begin position="115"/>
        <end position="145"/>
    </location>
</feature>
<proteinExistence type="predicted"/>
<comment type="caution">
    <text evidence="3">The sequence shown here is derived from an EMBL/GenBank/DDBJ whole genome shotgun (WGS) entry which is preliminary data.</text>
</comment>
<organism evidence="3 4">
    <name type="scientific">Ruficoccus amylovorans</name>
    <dbReference type="NCBI Taxonomy" id="1804625"/>
    <lineage>
        <taxon>Bacteria</taxon>
        <taxon>Pseudomonadati</taxon>
        <taxon>Verrucomicrobiota</taxon>
        <taxon>Opitutia</taxon>
        <taxon>Puniceicoccales</taxon>
        <taxon>Cerasicoccaceae</taxon>
        <taxon>Ruficoccus</taxon>
    </lineage>
</organism>
<feature type="compositionally biased region" description="Basic and acidic residues" evidence="1">
    <location>
        <begin position="7"/>
        <end position="23"/>
    </location>
</feature>
<feature type="region of interest" description="Disordered" evidence="1">
    <location>
        <begin position="95"/>
        <end position="245"/>
    </location>
</feature>
<reference evidence="3 4" key="1">
    <citation type="submission" date="2020-07" db="EMBL/GenBank/DDBJ databases">
        <authorList>
            <person name="Feng X."/>
        </authorList>
    </citation>
    <scope>NUCLEOTIDE SEQUENCE [LARGE SCALE GENOMIC DNA]</scope>
    <source>
        <strain evidence="3 4">JCM31066</strain>
    </source>
</reference>
<feature type="compositionally biased region" description="Low complexity" evidence="1">
    <location>
        <begin position="178"/>
        <end position="245"/>
    </location>
</feature>
<gene>
    <name evidence="3" type="ORF">H5P28_10365</name>
</gene>
<accession>A0A842HDR9</accession>
<keyword evidence="2" id="KW-1133">Transmembrane helix</keyword>
<evidence type="ECO:0000313" key="4">
    <source>
        <dbReference type="Proteomes" id="UP000546464"/>
    </source>
</evidence>
<feature type="compositionally biased region" description="Polar residues" evidence="1">
    <location>
        <begin position="103"/>
        <end position="114"/>
    </location>
</feature>
<feature type="region of interest" description="Disordered" evidence="1">
    <location>
        <begin position="1"/>
        <end position="42"/>
    </location>
</feature>
<keyword evidence="2" id="KW-0812">Transmembrane</keyword>
<sequence>MSLINDALKKAQRDRESPARPDNDGPAPVFHAGPRPGNPAASRSFRWTRWIVAGTLVTAGTTAAVLFLLVLIRPDPAPEFQPPREVAVHIKLPRPAGEATPTEAGSSTVASPASTTGENTPAAPETPASPGSTPGTSPAPSNTASVPSATPQTPAADPSTNPAIAFNLTSGDATDAGSAPDTSTPTASPAPADASTANPVSGAQADTAATTADAASPAPVGATGSAVSPAPSASSTPTAEGPAPIKFAMPAQPVTVAVAAPNATADDPEAVTSSGGDPAALAFLKSSHIAGVKIAGKQSRVLMNNQVFFVGSVVDPVTQLRIKAITNSEIEFVDESGLEYRKRFQR</sequence>
<feature type="transmembrane region" description="Helical" evidence="2">
    <location>
        <begin position="50"/>
        <end position="72"/>
    </location>
</feature>
<evidence type="ECO:0000256" key="2">
    <source>
        <dbReference type="SAM" id="Phobius"/>
    </source>
</evidence>
<dbReference type="EMBL" id="JACHVB010000032">
    <property type="protein sequence ID" value="MBC2594663.1"/>
    <property type="molecule type" value="Genomic_DNA"/>
</dbReference>
<evidence type="ECO:0000313" key="3">
    <source>
        <dbReference type="EMBL" id="MBC2594663.1"/>
    </source>
</evidence>
<dbReference type="Proteomes" id="UP000546464">
    <property type="component" value="Unassembled WGS sequence"/>
</dbReference>
<keyword evidence="4" id="KW-1185">Reference proteome</keyword>
<protein>
    <submittedName>
        <fullName evidence="3">Uncharacterized protein</fullName>
    </submittedName>
</protein>
<keyword evidence="2" id="KW-0472">Membrane</keyword>
<name>A0A842HDR9_9BACT</name>